<keyword evidence="3" id="KW-1185">Reference proteome</keyword>
<accession>A0AAU9DNP0</accession>
<dbReference type="EMBL" id="AP027059">
    <property type="protein sequence ID" value="BDU49978.1"/>
    <property type="molecule type" value="Genomic_DNA"/>
</dbReference>
<dbReference type="AlphaFoldDB" id="A0AAU9DNP0"/>
<dbReference type="KEGG" id="haby:HLVA_05470"/>
<dbReference type="RefSeq" id="WP_307904916.1">
    <property type="nucleotide sequence ID" value="NZ_AP027059.1"/>
</dbReference>
<name>A0AAU9DNP0_9FUSO</name>
<evidence type="ECO:0000313" key="2">
    <source>
        <dbReference type="EMBL" id="BDU49978.1"/>
    </source>
</evidence>
<evidence type="ECO:0000256" key="1">
    <source>
        <dbReference type="SAM" id="SignalP"/>
    </source>
</evidence>
<gene>
    <name evidence="2" type="ORF">HLVA_05470</name>
</gene>
<evidence type="ECO:0008006" key="4">
    <source>
        <dbReference type="Google" id="ProtNLM"/>
    </source>
</evidence>
<feature type="chain" id="PRO_5043538133" description="DUF5723 domain-containing protein" evidence="1">
    <location>
        <begin position="22"/>
        <end position="333"/>
    </location>
</feature>
<feature type="signal peptide" evidence="1">
    <location>
        <begin position="1"/>
        <end position="21"/>
    </location>
</feature>
<reference evidence="2 3" key="1">
    <citation type="submission" date="2022-11" db="EMBL/GenBank/DDBJ databases">
        <title>Haliovirga abyssi gen. nov., sp. nov., a mesophilic fermentative bacterium isolated from the Iheya North hydrothermal field and the proposal of Haliovirgaceae fam. nov.</title>
        <authorList>
            <person name="Miyazaki U."/>
            <person name="Tame A."/>
            <person name="Miyazaki J."/>
            <person name="Takai K."/>
            <person name="Sawayama S."/>
            <person name="Kitajima M."/>
            <person name="Okamoto A."/>
            <person name="Nakagawa S."/>
        </authorList>
    </citation>
    <scope>NUCLEOTIDE SEQUENCE [LARGE SCALE GENOMIC DNA]</scope>
    <source>
        <strain evidence="2 3">IC12</strain>
    </source>
</reference>
<protein>
    <recommendedName>
        <fullName evidence="4">DUF5723 domain-containing protein</fullName>
    </recommendedName>
</protein>
<evidence type="ECO:0000313" key="3">
    <source>
        <dbReference type="Proteomes" id="UP001321582"/>
    </source>
</evidence>
<dbReference type="Proteomes" id="UP001321582">
    <property type="component" value="Chromosome"/>
</dbReference>
<organism evidence="2 3">
    <name type="scientific">Haliovirga abyssi</name>
    <dbReference type="NCBI Taxonomy" id="2996794"/>
    <lineage>
        <taxon>Bacteria</taxon>
        <taxon>Fusobacteriati</taxon>
        <taxon>Fusobacteriota</taxon>
        <taxon>Fusobacteriia</taxon>
        <taxon>Fusobacteriales</taxon>
        <taxon>Haliovirgaceae</taxon>
        <taxon>Haliovirga</taxon>
    </lineage>
</organism>
<keyword evidence="1" id="KW-0732">Signal</keyword>
<sequence length="333" mass="37755">MFKKCKYIFFIVIMLSNISYAKELPIDKENYLFRNVSVEDIGMGYTSIANKILDGLTVNPASVYFLKNSYFTIGYSYAAPKNIYYYQSVNDIITKSDINYISLTSDKGGMYWKKYSDEKELSLKHKYNFNINEIGLSITQKSTTTKGLSSGLTLKIYEGGILEGRTDNGIDLTVDKGLGYGIDLGFLLKRNFVYAGVVWENILGKIYWKKYDDVLVNGRIRGGIGVNFGFVKYGLSFDKVLLDTVSIKYGQGIEMLVLNFPKEYSNFMLKGLTAKFRAGNYGENLFTNSKINTYGLEIGNNKYILNFGVASEKINPFEDQNMILKSSISYKLK</sequence>
<proteinExistence type="predicted"/>